<dbReference type="Proteomes" id="UP000808906">
    <property type="component" value="Unassembled WGS sequence"/>
</dbReference>
<gene>
    <name evidence="2" type="ORF">GS441_01675</name>
</gene>
<comment type="caution">
    <text evidence="2">The sequence shown here is derived from an EMBL/GenBank/DDBJ whole genome shotgun (WGS) entry which is preliminary data.</text>
</comment>
<accession>A0A9Q2P888</accession>
<reference evidence="2" key="1">
    <citation type="submission" date="2019-11" db="EMBL/GenBank/DDBJ databases">
        <title>Spread of Macrolides and rifampicin resistant Rhodococcus equi in clinical isolates in the USA.</title>
        <authorList>
            <person name="Alvarez-Narvaez S."/>
            <person name="Huber L."/>
            <person name="Cohen N.D."/>
            <person name="Slovis N."/>
            <person name="Greiter M."/>
            <person name="Giguere S."/>
            <person name="Hart K."/>
        </authorList>
    </citation>
    <scope>NUCLEOTIDE SEQUENCE</scope>
    <source>
        <strain evidence="2">Lh_17</strain>
    </source>
</reference>
<organism evidence="2 3">
    <name type="scientific">Rhodococcus hoagii</name>
    <name type="common">Corynebacterium equii</name>
    <dbReference type="NCBI Taxonomy" id="43767"/>
    <lineage>
        <taxon>Bacteria</taxon>
        <taxon>Bacillati</taxon>
        <taxon>Actinomycetota</taxon>
        <taxon>Actinomycetes</taxon>
        <taxon>Mycobacteriales</taxon>
        <taxon>Nocardiaceae</taxon>
        <taxon>Prescottella</taxon>
    </lineage>
</organism>
<evidence type="ECO:0000313" key="2">
    <source>
        <dbReference type="EMBL" id="MBM4564212.1"/>
    </source>
</evidence>
<evidence type="ECO:0000313" key="3">
    <source>
        <dbReference type="Proteomes" id="UP000808906"/>
    </source>
</evidence>
<proteinExistence type="predicted"/>
<keyword evidence="1" id="KW-0472">Membrane</keyword>
<dbReference type="AlphaFoldDB" id="A0A9Q2P888"/>
<keyword evidence="1" id="KW-1133">Transmembrane helix</keyword>
<sequence length="178" mass="18406">MCAACRVAPPSRARKTCAGGRVVPALFVIGSHVLVALRAAGISRIGVICVCCGLRPLRPLPRGTGLRSRGFGCGCVFLALLGLSVLLFLVCVVLPAAQQALADLADGVADVLAHLADALAHAGPDTFDAVGEGVDPVARGRDRRPLRGVGEFTPDTFRELADLGGLPEPFDSFPNQLA</sequence>
<dbReference type="EMBL" id="WUXR01000001">
    <property type="protein sequence ID" value="MBM4564212.1"/>
    <property type="molecule type" value="Genomic_DNA"/>
</dbReference>
<feature type="transmembrane region" description="Helical" evidence="1">
    <location>
        <begin position="75"/>
        <end position="97"/>
    </location>
</feature>
<evidence type="ECO:0000256" key="1">
    <source>
        <dbReference type="SAM" id="Phobius"/>
    </source>
</evidence>
<name>A0A9Q2P888_RHOHA</name>
<keyword evidence="1" id="KW-0812">Transmembrane</keyword>
<protein>
    <submittedName>
        <fullName evidence="2">Uncharacterized protein</fullName>
    </submittedName>
</protein>